<gene>
    <name evidence="12" type="primary">LOC136075352</name>
</gene>
<evidence type="ECO:0000256" key="5">
    <source>
        <dbReference type="ARBA" id="ARBA00022792"/>
    </source>
</evidence>
<keyword evidence="7 10" id="KW-1133">Transmembrane helix</keyword>
<name>A0ABM4B630_HYDVU</name>
<keyword evidence="10" id="KW-0249">Electron transport</keyword>
<keyword evidence="11" id="KW-1185">Reference proteome</keyword>
<organism evidence="11 12">
    <name type="scientific">Hydra vulgaris</name>
    <name type="common">Hydra</name>
    <name type="synonym">Hydra attenuata</name>
    <dbReference type="NCBI Taxonomy" id="6087"/>
    <lineage>
        <taxon>Eukaryota</taxon>
        <taxon>Metazoa</taxon>
        <taxon>Cnidaria</taxon>
        <taxon>Hydrozoa</taxon>
        <taxon>Hydroidolina</taxon>
        <taxon>Anthoathecata</taxon>
        <taxon>Aplanulata</taxon>
        <taxon>Hydridae</taxon>
        <taxon>Hydra</taxon>
    </lineage>
</organism>
<evidence type="ECO:0000256" key="7">
    <source>
        <dbReference type="ARBA" id="ARBA00022989"/>
    </source>
</evidence>
<evidence type="ECO:0000256" key="10">
    <source>
        <dbReference type="RuleBase" id="RU364031"/>
    </source>
</evidence>
<evidence type="ECO:0000313" key="12">
    <source>
        <dbReference type="RefSeq" id="XP_065644305.1"/>
    </source>
</evidence>
<comment type="similarity">
    <text evidence="2 10">Belongs to the CybS family.</text>
</comment>
<comment type="subcellular location">
    <subcellularLocation>
        <location evidence="1 10">Mitochondrion inner membrane</location>
        <topology evidence="1 10">Multi-pass membrane protein</topology>
    </subcellularLocation>
</comment>
<evidence type="ECO:0000256" key="3">
    <source>
        <dbReference type="ARBA" id="ARBA00022448"/>
    </source>
</evidence>
<keyword evidence="6 10" id="KW-0809">Transit peptide</keyword>
<dbReference type="Gene3D" id="1.20.1300.10">
    <property type="entry name" value="Fumarate reductase/succinate dehydrogenase, transmembrane subunit"/>
    <property type="match status" value="1"/>
</dbReference>
<keyword evidence="5 10" id="KW-0999">Mitochondrion inner membrane</keyword>
<dbReference type="Pfam" id="PF05328">
    <property type="entry name" value="CybS"/>
    <property type="match status" value="1"/>
</dbReference>
<dbReference type="SUPFAM" id="SSF81343">
    <property type="entry name" value="Fumarate reductase respiratory complex transmembrane subunits"/>
    <property type="match status" value="1"/>
</dbReference>
<reference evidence="12" key="2">
    <citation type="submission" date="2025-08" db="UniProtKB">
        <authorList>
            <consortium name="RefSeq"/>
        </authorList>
    </citation>
    <scope>IDENTIFICATION</scope>
</reference>
<keyword evidence="3 10" id="KW-0813">Transport</keyword>
<comment type="caution">
    <text evidence="10">Lacks conserved residue(s) required for the propagation of feature annotation.</text>
</comment>
<evidence type="ECO:0000256" key="2">
    <source>
        <dbReference type="ARBA" id="ARBA00007294"/>
    </source>
</evidence>
<reference evidence="11" key="1">
    <citation type="submission" date="2025-05" db="UniProtKB">
        <authorList>
            <consortium name="RefSeq"/>
        </authorList>
    </citation>
    <scope>NUCLEOTIDE SEQUENCE [LARGE SCALE GENOMIC DNA]</scope>
</reference>
<keyword evidence="10" id="KW-0479">Metal-binding</keyword>
<keyword evidence="4 10" id="KW-0812">Transmembrane</keyword>
<keyword evidence="10" id="KW-0816">Tricarboxylic acid cycle</keyword>
<evidence type="ECO:0000256" key="8">
    <source>
        <dbReference type="ARBA" id="ARBA00023128"/>
    </source>
</evidence>
<feature type="transmembrane region" description="Helical" evidence="10">
    <location>
        <begin position="77"/>
        <end position="94"/>
    </location>
</feature>
<dbReference type="PANTHER" id="PTHR13337:SF2">
    <property type="entry name" value="SUCCINATE DEHYDROGENASE [UBIQUINONE] CYTOCHROME B SMALL SUBUNIT, MITOCHONDRIAL"/>
    <property type="match status" value="1"/>
</dbReference>
<dbReference type="InterPro" id="IPR034804">
    <property type="entry name" value="SQR/QFR_C/D"/>
</dbReference>
<comment type="function">
    <text evidence="10">Membrane-anchoring subunit of succinate dehydrogenase (SDH) that is involved in complex II of the mitochondrial electron transport chain and is responsible for transferring electrons from succinate to ubiquinone (coenzyme Q).</text>
</comment>
<keyword evidence="10" id="KW-0408">Iron</keyword>
<dbReference type="GeneID" id="136075352"/>
<evidence type="ECO:0000256" key="1">
    <source>
        <dbReference type="ARBA" id="ARBA00004448"/>
    </source>
</evidence>
<sequence length="164" mass="18271">MAGCTLYNAAIRFGRPKFSMLKGVTSERLRVKLVLPSSSSLIEKKRVYHTSVENLSQKFALPNNPSHGSKHWMTERVVAVGLLGLIPMGIIYPMPTIDHLLAVALPLHSYWGVKAILVDYFWRPGLPVAKATWMLACLFTCGGLIYLNVYDVGICKFFALLMSL</sequence>
<keyword evidence="10" id="KW-0349">Heme</keyword>
<evidence type="ECO:0000256" key="6">
    <source>
        <dbReference type="ARBA" id="ARBA00022946"/>
    </source>
</evidence>
<dbReference type="RefSeq" id="XP_065644305.1">
    <property type="nucleotide sequence ID" value="XM_065788233.1"/>
</dbReference>
<dbReference type="InterPro" id="IPR007992">
    <property type="entry name" value="CybS"/>
</dbReference>
<proteinExistence type="inferred from homology"/>
<dbReference type="Proteomes" id="UP001652625">
    <property type="component" value="Chromosome 01"/>
</dbReference>
<evidence type="ECO:0000256" key="4">
    <source>
        <dbReference type="ARBA" id="ARBA00022692"/>
    </source>
</evidence>
<keyword evidence="9 10" id="KW-0472">Membrane</keyword>
<accession>A0ABM4B630</accession>
<evidence type="ECO:0000256" key="9">
    <source>
        <dbReference type="ARBA" id="ARBA00023136"/>
    </source>
</evidence>
<keyword evidence="8 10" id="KW-0496">Mitochondrion</keyword>
<protein>
    <recommendedName>
        <fullName evidence="10">Succinate dehydrogenase [ubiquinone] cytochrome b small subunit</fullName>
    </recommendedName>
</protein>
<dbReference type="PANTHER" id="PTHR13337">
    <property type="entry name" value="SUCCINATE DEHYDROGENASE"/>
    <property type="match status" value="1"/>
</dbReference>
<feature type="transmembrane region" description="Helical" evidence="10">
    <location>
        <begin position="133"/>
        <end position="159"/>
    </location>
</feature>
<evidence type="ECO:0000313" key="11">
    <source>
        <dbReference type="Proteomes" id="UP001652625"/>
    </source>
</evidence>